<dbReference type="Pfam" id="PF12244">
    <property type="entry name" value="DUF3606"/>
    <property type="match status" value="1"/>
</dbReference>
<proteinExistence type="predicted"/>
<dbReference type="EMBL" id="BQXS01004210">
    <property type="protein sequence ID" value="GKT36615.1"/>
    <property type="molecule type" value="Genomic_DNA"/>
</dbReference>
<gene>
    <name evidence="1" type="ORF">ADUPG1_003198</name>
</gene>
<evidence type="ECO:0000313" key="1">
    <source>
        <dbReference type="EMBL" id="GKT36615.1"/>
    </source>
</evidence>
<feature type="non-terminal residue" evidence="1">
    <location>
        <position position="1"/>
    </location>
</feature>
<protein>
    <submittedName>
        <fullName evidence="1">Uncharacterized protein</fullName>
    </submittedName>
</protein>
<name>A0ABQ5KVZ6_9EUKA</name>
<sequence>YIPGNLKEIDLNEPKQVKYWVRELNITEDLLRMVIGEVGVMVDDVKEFAGIDS</sequence>
<dbReference type="InterPro" id="IPR022037">
    <property type="entry name" value="DUF3606"/>
</dbReference>
<keyword evidence="2" id="KW-1185">Reference proteome</keyword>
<comment type="caution">
    <text evidence="1">The sequence shown here is derived from an EMBL/GenBank/DDBJ whole genome shotgun (WGS) entry which is preliminary data.</text>
</comment>
<organism evidence="1 2">
    <name type="scientific">Aduncisulcus paluster</name>
    <dbReference type="NCBI Taxonomy" id="2918883"/>
    <lineage>
        <taxon>Eukaryota</taxon>
        <taxon>Metamonada</taxon>
        <taxon>Carpediemonas-like organisms</taxon>
        <taxon>Aduncisulcus</taxon>
    </lineage>
</organism>
<dbReference type="Proteomes" id="UP001057375">
    <property type="component" value="Unassembled WGS sequence"/>
</dbReference>
<accession>A0ABQ5KVZ6</accession>
<evidence type="ECO:0000313" key="2">
    <source>
        <dbReference type="Proteomes" id="UP001057375"/>
    </source>
</evidence>
<reference evidence="1" key="1">
    <citation type="submission" date="2022-03" db="EMBL/GenBank/DDBJ databases">
        <title>Draft genome sequence of Aduncisulcus paluster, a free-living microaerophilic Fornicata.</title>
        <authorList>
            <person name="Yuyama I."/>
            <person name="Kume K."/>
            <person name="Tamura T."/>
            <person name="Inagaki Y."/>
            <person name="Hashimoto T."/>
        </authorList>
    </citation>
    <scope>NUCLEOTIDE SEQUENCE</scope>
    <source>
        <strain evidence="1">NY0171</strain>
    </source>
</reference>